<dbReference type="Proteomes" id="UP000829398">
    <property type="component" value="Chromosome 7"/>
</dbReference>
<organism evidence="1 2">
    <name type="scientific">Citrus sinensis</name>
    <name type="common">Sweet orange</name>
    <name type="synonym">Citrus aurantium var. sinensis</name>
    <dbReference type="NCBI Taxonomy" id="2711"/>
    <lineage>
        <taxon>Eukaryota</taxon>
        <taxon>Viridiplantae</taxon>
        <taxon>Streptophyta</taxon>
        <taxon>Embryophyta</taxon>
        <taxon>Tracheophyta</taxon>
        <taxon>Spermatophyta</taxon>
        <taxon>Magnoliopsida</taxon>
        <taxon>eudicotyledons</taxon>
        <taxon>Gunneridae</taxon>
        <taxon>Pentapetalae</taxon>
        <taxon>rosids</taxon>
        <taxon>malvids</taxon>
        <taxon>Sapindales</taxon>
        <taxon>Rutaceae</taxon>
        <taxon>Aurantioideae</taxon>
        <taxon>Citrus</taxon>
    </lineage>
</organism>
<proteinExistence type="predicted"/>
<keyword evidence="2" id="KW-1185">Reference proteome</keyword>
<evidence type="ECO:0000313" key="1">
    <source>
        <dbReference type="EMBL" id="KAH9716625.1"/>
    </source>
</evidence>
<protein>
    <submittedName>
        <fullName evidence="1">RNA-directed DNA methylation 4</fullName>
    </submittedName>
</protein>
<accession>A0ACB8JGP8</accession>
<gene>
    <name evidence="1" type="ORF">KPL71_021521</name>
</gene>
<reference evidence="2" key="1">
    <citation type="journal article" date="2023" name="Hortic. Res.">
        <title>A chromosome-level phased genome enabling allele-level studies in sweet orange: a case study on citrus Huanglongbing tolerance.</title>
        <authorList>
            <person name="Wu B."/>
            <person name="Yu Q."/>
            <person name="Deng Z."/>
            <person name="Duan Y."/>
            <person name="Luo F."/>
            <person name="Gmitter F. Jr."/>
        </authorList>
    </citation>
    <scope>NUCLEOTIDE SEQUENCE [LARGE SCALE GENOMIC DNA]</scope>
    <source>
        <strain evidence="2">cv. Valencia</strain>
    </source>
</reference>
<comment type="caution">
    <text evidence="1">The sequence shown here is derived from an EMBL/GenBank/DDBJ whole genome shotgun (WGS) entry which is preliminary data.</text>
</comment>
<name>A0ACB8JGP8_CITSI</name>
<evidence type="ECO:0000313" key="2">
    <source>
        <dbReference type="Proteomes" id="UP000829398"/>
    </source>
</evidence>
<sequence length="383" mass="44649">MASSHGESSSAPPKPTNDKPVIVRVKRKASRPPLEAFWLEINERPLKRPLLDFEKLSISSSSGIEELKARKVFVQHVETATTSEANIDIVQSFVILIVSLQPNFTDVLKTKSEERRLAFKKDNRHDQNLSKARQQQEKLRRTDASHAVKVLAKNARFEQIWRSRKGHKEELHHKELREMCHFYDVVRVDGEEKSNEVQRDMSLEDQRLLSSYLPMLREFLPGAAAEIESDMWAYLSKQDDYVYDYYAVNDDMNVDEDASSPFPLVQVDDEEFYDGPDESEYDSEDSNAEDNPRNEYPDEISDEQEEEEEEEEEEEVDEDGVESKATENSEDESERGGIASRDVDRFLEDEIYYDDFENDDHCFDNLDNEENDADGEDWRWSHR</sequence>
<dbReference type="EMBL" id="CM039176">
    <property type="protein sequence ID" value="KAH9716625.1"/>
    <property type="molecule type" value="Genomic_DNA"/>
</dbReference>